<evidence type="ECO:0000259" key="4">
    <source>
        <dbReference type="PROSITE" id="PS50110"/>
    </source>
</evidence>
<keyword evidence="2" id="KW-0597">Phosphoprotein</keyword>
<dbReference type="SUPFAM" id="SSF52172">
    <property type="entry name" value="CheY-like"/>
    <property type="match status" value="1"/>
</dbReference>
<dbReference type="PROSITE" id="PS50043">
    <property type="entry name" value="HTH_LUXR_2"/>
    <property type="match status" value="1"/>
</dbReference>
<reference evidence="5 6" key="1">
    <citation type="submission" date="2023-12" db="EMBL/GenBank/DDBJ databases">
        <title>Novel species of the genus Arcicella isolated from rivers.</title>
        <authorList>
            <person name="Lu H."/>
        </authorList>
    </citation>
    <scope>NUCLEOTIDE SEQUENCE [LARGE SCALE GENOMIC DNA]</scope>
    <source>
        <strain evidence="5 6">DC2W</strain>
    </source>
</reference>
<dbReference type="PANTHER" id="PTHR48111:SF17">
    <property type="entry name" value="TRANSCRIPTIONAL REGULATORY PROTEIN YPDB"/>
    <property type="match status" value="1"/>
</dbReference>
<evidence type="ECO:0000256" key="2">
    <source>
        <dbReference type="PROSITE-ProRule" id="PRU00169"/>
    </source>
</evidence>
<feature type="modified residue" description="4-aspartylphosphate" evidence="2">
    <location>
        <position position="55"/>
    </location>
</feature>
<proteinExistence type="predicted"/>
<feature type="domain" description="Response regulatory" evidence="4">
    <location>
        <begin position="4"/>
        <end position="115"/>
    </location>
</feature>
<name>A0ABU5SAF6_9BACT</name>
<dbReference type="Pfam" id="PF00072">
    <property type="entry name" value="Response_reg"/>
    <property type="match status" value="1"/>
</dbReference>
<dbReference type="EMBL" id="JAYGIL010000036">
    <property type="protein sequence ID" value="MEA5405472.1"/>
    <property type="molecule type" value="Genomic_DNA"/>
</dbReference>
<evidence type="ECO:0000313" key="5">
    <source>
        <dbReference type="EMBL" id="MEA5405472.1"/>
    </source>
</evidence>
<accession>A0ABU5SAF6</accession>
<dbReference type="SMART" id="SM00448">
    <property type="entry name" value="REC"/>
    <property type="match status" value="1"/>
</dbReference>
<dbReference type="Gene3D" id="1.10.10.10">
    <property type="entry name" value="Winged helix-like DNA-binding domain superfamily/Winged helix DNA-binding domain"/>
    <property type="match status" value="1"/>
</dbReference>
<keyword evidence="6" id="KW-1185">Reference proteome</keyword>
<dbReference type="SUPFAM" id="SSF46894">
    <property type="entry name" value="C-terminal effector domain of the bipartite response regulators"/>
    <property type="match status" value="1"/>
</dbReference>
<dbReference type="SMART" id="SM00421">
    <property type="entry name" value="HTH_LUXR"/>
    <property type="match status" value="1"/>
</dbReference>
<dbReference type="Pfam" id="PF00196">
    <property type="entry name" value="GerE"/>
    <property type="match status" value="1"/>
</dbReference>
<protein>
    <submittedName>
        <fullName evidence="5">Response regulator transcription factor</fullName>
    </submittedName>
</protein>
<feature type="domain" description="HTH luxR-type" evidence="3">
    <location>
        <begin position="133"/>
        <end position="201"/>
    </location>
</feature>
<evidence type="ECO:0000259" key="3">
    <source>
        <dbReference type="PROSITE" id="PS50043"/>
    </source>
</evidence>
<dbReference type="RefSeq" id="WP_323698877.1">
    <property type="nucleotide sequence ID" value="NZ_JAYGIL010000036.1"/>
</dbReference>
<dbReference type="InterPro" id="IPR036388">
    <property type="entry name" value="WH-like_DNA-bd_sf"/>
</dbReference>
<dbReference type="PANTHER" id="PTHR48111">
    <property type="entry name" value="REGULATOR OF RPOS"/>
    <property type="match status" value="1"/>
</dbReference>
<keyword evidence="1" id="KW-0238">DNA-binding</keyword>
<dbReference type="InterPro" id="IPR039420">
    <property type="entry name" value="WalR-like"/>
</dbReference>
<dbReference type="Gene3D" id="3.40.50.2300">
    <property type="match status" value="1"/>
</dbReference>
<dbReference type="PROSITE" id="PS50110">
    <property type="entry name" value="RESPONSE_REGULATORY"/>
    <property type="match status" value="1"/>
</dbReference>
<dbReference type="InterPro" id="IPR001789">
    <property type="entry name" value="Sig_transdc_resp-reg_receiver"/>
</dbReference>
<evidence type="ECO:0000256" key="1">
    <source>
        <dbReference type="ARBA" id="ARBA00023125"/>
    </source>
</evidence>
<dbReference type="CDD" id="cd06170">
    <property type="entry name" value="LuxR_C_like"/>
    <property type="match status" value="1"/>
</dbReference>
<gene>
    <name evidence="5" type="ORF">VB776_21210</name>
</gene>
<sequence>MKLKCLIIDDEQSSIDLLTDFIKQIPYLDLIATTKDSFFALKLILESKIDLVITDINMPKLSGLGLFDKIKSKSMVIFVTGYSDLAIKSIEKNSIDLLMKPVSFQRFENATRKAFLLSPRHYEYLEKIKNIEIFQKVQLLTEREKGMIKLLAENRPSKEIADLMFISVRTVEIHRTSIRKKLDLLPSDNLNKISKEVLSIL</sequence>
<comment type="caution">
    <text evidence="5">The sequence shown here is derived from an EMBL/GenBank/DDBJ whole genome shotgun (WGS) entry which is preliminary data.</text>
</comment>
<dbReference type="PRINTS" id="PR00038">
    <property type="entry name" value="HTHLUXR"/>
</dbReference>
<dbReference type="Proteomes" id="UP001303899">
    <property type="component" value="Unassembled WGS sequence"/>
</dbReference>
<evidence type="ECO:0000313" key="6">
    <source>
        <dbReference type="Proteomes" id="UP001303899"/>
    </source>
</evidence>
<dbReference type="InterPro" id="IPR016032">
    <property type="entry name" value="Sig_transdc_resp-reg_C-effctor"/>
</dbReference>
<dbReference type="InterPro" id="IPR000792">
    <property type="entry name" value="Tscrpt_reg_LuxR_C"/>
</dbReference>
<organism evidence="5 6">
    <name type="scientific">Arcicella gelida</name>
    <dbReference type="NCBI Taxonomy" id="2984195"/>
    <lineage>
        <taxon>Bacteria</taxon>
        <taxon>Pseudomonadati</taxon>
        <taxon>Bacteroidota</taxon>
        <taxon>Cytophagia</taxon>
        <taxon>Cytophagales</taxon>
        <taxon>Flectobacillaceae</taxon>
        <taxon>Arcicella</taxon>
    </lineage>
</organism>
<dbReference type="InterPro" id="IPR011006">
    <property type="entry name" value="CheY-like_superfamily"/>
</dbReference>